<feature type="compositionally biased region" description="Acidic residues" evidence="1">
    <location>
        <begin position="94"/>
        <end position="115"/>
    </location>
</feature>
<dbReference type="EMBL" id="JARKIB010000317">
    <property type="protein sequence ID" value="KAJ7714915.1"/>
    <property type="molecule type" value="Genomic_DNA"/>
</dbReference>
<name>A0AAD7H8B0_9AGAR</name>
<keyword evidence="3" id="KW-1185">Reference proteome</keyword>
<dbReference type="Proteomes" id="UP001215598">
    <property type="component" value="Unassembled WGS sequence"/>
</dbReference>
<accession>A0AAD7H8B0</accession>
<protein>
    <submittedName>
        <fullName evidence="2">Uncharacterized protein</fullName>
    </submittedName>
</protein>
<evidence type="ECO:0000313" key="3">
    <source>
        <dbReference type="Proteomes" id="UP001215598"/>
    </source>
</evidence>
<evidence type="ECO:0000256" key="1">
    <source>
        <dbReference type="SAM" id="MobiDB-lite"/>
    </source>
</evidence>
<proteinExistence type="predicted"/>
<organism evidence="2 3">
    <name type="scientific">Mycena metata</name>
    <dbReference type="NCBI Taxonomy" id="1033252"/>
    <lineage>
        <taxon>Eukaryota</taxon>
        <taxon>Fungi</taxon>
        <taxon>Dikarya</taxon>
        <taxon>Basidiomycota</taxon>
        <taxon>Agaricomycotina</taxon>
        <taxon>Agaricomycetes</taxon>
        <taxon>Agaricomycetidae</taxon>
        <taxon>Agaricales</taxon>
        <taxon>Marasmiineae</taxon>
        <taxon>Mycenaceae</taxon>
        <taxon>Mycena</taxon>
    </lineage>
</organism>
<feature type="non-terminal residue" evidence="2">
    <location>
        <position position="115"/>
    </location>
</feature>
<sequence length="115" mass="12816">MADIVWKTLELYDLTGRVLAFMMDNASNNDTFVAAIEKKCIAKKIKFSAQESRLRCLPHTIHLAALQLLESIGAVEKNPKKKTPYQESATVPTDSDELDAEAAAFDEENEEETTP</sequence>
<evidence type="ECO:0000313" key="2">
    <source>
        <dbReference type="EMBL" id="KAJ7714915.1"/>
    </source>
</evidence>
<comment type="caution">
    <text evidence="2">The sequence shown here is derived from an EMBL/GenBank/DDBJ whole genome shotgun (WGS) entry which is preliminary data.</text>
</comment>
<reference evidence="2" key="1">
    <citation type="submission" date="2023-03" db="EMBL/GenBank/DDBJ databases">
        <title>Massive genome expansion in bonnet fungi (Mycena s.s.) driven by repeated elements and novel gene families across ecological guilds.</title>
        <authorList>
            <consortium name="Lawrence Berkeley National Laboratory"/>
            <person name="Harder C.B."/>
            <person name="Miyauchi S."/>
            <person name="Viragh M."/>
            <person name="Kuo A."/>
            <person name="Thoen E."/>
            <person name="Andreopoulos B."/>
            <person name="Lu D."/>
            <person name="Skrede I."/>
            <person name="Drula E."/>
            <person name="Henrissat B."/>
            <person name="Morin E."/>
            <person name="Kohler A."/>
            <person name="Barry K."/>
            <person name="LaButti K."/>
            <person name="Morin E."/>
            <person name="Salamov A."/>
            <person name="Lipzen A."/>
            <person name="Mereny Z."/>
            <person name="Hegedus B."/>
            <person name="Baldrian P."/>
            <person name="Stursova M."/>
            <person name="Weitz H."/>
            <person name="Taylor A."/>
            <person name="Grigoriev I.V."/>
            <person name="Nagy L.G."/>
            <person name="Martin F."/>
            <person name="Kauserud H."/>
        </authorList>
    </citation>
    <scope>NUCLEOTIDE SEQUENCE</scope>
    <source>
        <strain evidence="2">CBHHK182m</strain>
    </source>
</reference>
<dbReference type="AlphaFoldDB" id="A0AAD7H8B0"/>
<gene>
    <name evidence="2" type="ORF">B0H16DRAFT_1389723</name>
</gene>
<feature type="region of interest" description="Disordered" evidence="1">
    <location>
        <begin position="77"/>
        <end position="115"/>
    </location>
</feature>